<dbReference type="Gene3D" id="2.30.110.10">
    <property type="entry name" value="Electron Transport, Fmn-binding Protein, Chain A"/>
    <property type="match status" value="1"/>
</dbReference>
<evidence type="ECO:0000313" key="4">
    <source>
        <dbReference type="Proteomes" id="UP000077098"/>
    </source>
</evidence>
<dbReference type="GO" id="GO:0004497">
    <property type="term" value="F:monooxygenase activity"/>
    <property type="evidence" value="ECO:0007669"/>
    <property type="project" value="UniProtKB-KW"/>
</dbReference>
<dbReference type="RefSeq" id="WP_063950285.1">
    <property type="nucleotide sequence ID" value="NZ_CP072309.1"/>
</dbReference>
<reference evidence="3 4" key="1">
    <citation type="submission" date="2016-05" db="EMBL/GenBank/DDBJ databases">
        <authorList>
            <person name="Lavstsen T."/>
            <person name="Jespersen J.S."/>
        </authorList>
    </citation>
    <scope>NUCLEOTIDE SEQUENCE [LARGE SCALE GENOMIC DNA]</scope>
    <source>
        <strain evidence="3 4">KCJ1736</strain>
    </source>
</reference>
<evidence type="ECO:0000313" key="3">
    <source>
        <dbReference type="EMBL" id="OAE40532.1"/>
    </source>
</evidence>
<dbReference type="PANTHER" id="PTHR30466">
    <property type="entry name" value="FLAVIN REDUCTASE"/>
    <property type="match status" value="1"/>
</dbReference>
<keyword evidence="1" id="KW-0560">Oxidoreductase</keyword>
<dbReference type="SMART" id="SM00903">
    <property type="entry name" value="Flavin_Reduct"/>
    <property type="match status" value="1"/>
</dbReference>
<protein>
    <submittedName>
        <fullName evidence="3">4-hydroxyphenylacetate 3-monooxygenase</fullName>
    </submittedName>
</protein>
<dbReference type="GO" id="GO:0010181">
    <property type="term" value="F:FMN binding"/>
    <property type="evidence" value="ECO:0007669"/>
    <property type="project" value="InterPro"/>
</dbReference>
<feature type="domain" description="Flavin reductase like" evidence="2">
    <location>
        <begin position="24"/>
        <end position="171"/>
    </location>
</feature>
<dbReference type="InterPro" id="IPR002563">
    <property type="entry name" value="Flavin_Rdtase-like_dom"/>
</dbReference>
<dbReference type="SUPFAM" id="SSF50475">
    <property type="entry name" value="FMN-binding split barrel"/>
    <property type="match status" value="1"/>
</dbReference>
<dbReference type="EMBL" id="LXPS01000036">
    <property type="protein sequence ID" value="OAE40532.1"/>
    <property type="molecule type" value="Genomic_DNA"/>
</dbReference>
<dbReference type="Pfam" id="PF01613">
    <property type="entry name" value="Flavin_Reduct"/>
    <property type="match status" value="1"/>
</dbReference>
<dbReference type="PANTHER" id="PTHR30466:SF1">
    <property type="entry name" value="FMN REDUCTASE (NADH) RUTF"/>
    <property type="match status" value="1"/>
</dbReference>
<organism evidence="3 4">
    <name type="scientific">Agrobacterium tumefaciens</name>
    <dbReference type="NCBI Taxonomy" id="358"/>
    <lineage>
        <taxon>Bacteria</taxon>
        <taxon>Pseudomonadati</taxon>
        <taxon>Pseudomonadota</taxon>
        <taxon>Alphaproteobacteria</taxon>
        <taxon>Hyphomicrobiales</taxon>
        <taxon>Rhizobiaceae</taxon>
        <taxon>Rhizobium/Agrobacterium group</taxon>
        <taxon>Agrobacterium</taxon>
        <taxon>Agrobacterium tumefaciens complex</taxon>
    </lineage>
</organism>
<accession>A0A176X383</accession>
<evidence type="ECO:0000259" key="2">
    <source>
        <dbReference type="SMART" id="SM00903"/>
    </source>
</evidence>
<evidence type="ECO:0000256" key="1">
    <source>
        <dbReference type="ARBA" id="ARBA00023002"/>
    </source>
</evidence>
<dbReference type="Proteomes" id="UP000077098">
    <property type="component" value="Unassembled WGS sequence"/>
</dbReference>
<comment type="caution">
    <text evidence="3">The sequence shown here is derived from an EMBL/GenBank/DDBJ whole genome shotgun (WGS) entry which is preliminary data.</text>
</comment>
<keyword evidence="3" id="KW-0503">Monooxygenase</keyword>
<dbReference type="AlphaFoldDB" id="A0A176X383"/>
<name>A0A176X383_AGRTU</name>
<gene>
    <name evidence="3" type="ORF">A7J57_09660</name>
</gene>
<proteinExistence type="predicted"/>
<dbReference type="InterPro" id="IPR012349">
    <property type="entry name" value="Split_barrel_FMN-bd"/>
</dbReference>
<dbReference type="GO" id="GO:0042602">
    <property type="term" value="F:riboflavin reductase (NADPH) activity"/>
    <property type="evidence" value="ECO:0007669"/>
    <property type="project" value="TreeGrafter"/>
</dbReference>
<dbReference type="InterPro" id="IPR050268">
    <property type="entry name" value="NADH-dep_flavin_reductase"/>
</dbReference>
<sequence length="179" mass="19386">MTSALFGLSSLAPEGVGQNFRSTMRRFPATVTVITACAAGDQRDHGMTVTAVTSVSMEPPSLLVCLNNRTLLHELLLCRPDFIVNVLTQDQIALSDGFSGKLPPEERFRDGSWQRHENGVLYLPTAHAAIACRRVAAMPYGTHTVFIGQVVSADVSETTRPLLYENAQYCAASPAHEPA</sequence>